<evidence type="ECO:0000259" key="6">
    <source>
        <dbReference type="Pfam" id="PF03088"/>
    </source>
</evidence>
<feature type="signal peptide" evidence="5">
    <location>
        <begin position="1"/>
        <end position="26"/>
    </location>
</feature>
<gene>
    <name evidence="7" type="ORF">COCNU_13G001650</name>
</gene>
<keyword evidence="3" id="KW-0926">Vacuole</keyword>
<organism evidence="7 8">
    <name type="scientific">Cocos nucifera</name>
    <name type="common">Coconut palm</name>
    <dbReference type="NCBI Taxonomy" id="13894"/>
    <lineage>
        <taxon>Eukaryota</taxon>
        <taxon>Viridiplantae</taxon>
        <taxon>Streptophyta</taxon>
        <taxon>Embryophyta</taxon>
        <taxon>Tracheophyta</taxon>
        <taxon>Spermatophyta</taxon>
        <taxon>Magnoliopsida</taxon>
        <taxon>Liliopsida</taxon>
        <taxon>Arecaceae</taxon>
        <taxon>Arecoideae</taxon>
        <taxon>Cocoseae</taxon>
        <taxon>Attaleinae</taxon>
        <taxon>Cocos</taxon>
    </lineage>
</organism>
<evidence type="ECO:0000256" key="3">
    <source>
        <dbReference type="ARBA" id="ARBA00022554"/>
    </source>
</evidence>
<comment type="subcellular location">
    <subcellularLocation>
        <location evidence="1">Vacuole</location>
    </subcellularLocation>
</comment>
<evidence type="ECO:0000313" key="7">
    <source>
        <dbReference type="EMBL" id="KAG1366375.1"/>
    </source>
</evidence>
<keyword evidence="8" id="KW-1185">Reference proteome</keyword>
<dbReference type="Gene3D" id="2.120.10.30">
    <property type="entry name" value="TolB, C-terminal domain"/>
    <property type="match status" value="1"/>
</dbReference>
<dbReference type="SUPFAM" id="SSF63829">
    <property type="entry name" value="Calcium-dependent phosphotriesterase"/>
    <property type="match status" value="1"/>
</dbReference>
<dbReference type="OrthoDB" id="5307922at2759"/>
<dbReference type="Proteomes" id="UP000797356">
    <property type="component" value="Chromosome 13"/>
</dbReference>
<dbReference type="Pfam" id="PF20067">
    <property type="entry name" value="SSL_N"/>
    <property type="match status" value="1"/>
</dbReference>
<proteinExistence type="inferred from homology"/>
<dbReference type="InterPro" id="IPR011042">
    <property type="entry name" value="6-blade_b-propeller_TolB-like"/>
</dbReference>
<protein>
    <submittedName>
        <fullName evidence="7">Adipocyte plasma membrane-associated protein</fullName>
    </submittedName>
</protein>
<dbReference type="FunFam" id="2.120.10.30:FF:000066">
    <property type="entry name" value="ABC transporter permease protein"/>
    <property type="match status" value="1"/>
</dbReference>
<dbReference type="Pfam" id="PF03088">
    <property type="entry name" value="Str_synth"/>
    <property type="match status" value="1"/>
</dbReference>
<evidence type="ECO:0000313" key="8">
    <source>
        <dbReference type="Proteomes" id="UP000797356"/>
    </source>
</evidence>
<dbReference type="InterPro" id="IPR018119">
    <property type="entry name" value="Strictosidine_synth_cons-reg"/>
</dbReference>
<feature type="chain" id="PRO_5035462017" evidence="5">
    <location>
        <begin position="27"/>
        <end position="353"/>
    </location>
</feature>
<dbReference type="GO" id="GO:0016787">
    <property type="term" value="F:hydrolase activity"/>
    <property type="evidence" value="ECO:0007669"/>
    <property type="project" value="TreeGrafter"/>
</dbReference>
<evidence type="ECO:0000256" key="5">
    <source>
        <dbReference type="SAM" id="SignalP"/>
    </source>
</evidence>
<dbReference type="GO" id="GO:0012505">
    <property type="term" value="C:endomembrane system"/>
    <property type="evidence" value="ECO:0007669"/>
    <property type="project" value="TreeGrafter"/>
</dbReference>
<comment type="caution">
    <text evidence="7">The sequence shown here is derived from an EMBL/GenBank/DDBJ whole genome shotgun (WGS) entry which is preliminary data.</text>
</comment>
<comment type="similarity">
    <text evidence="2">Belongs to the strictosidine synthase family.</text>
</comment>
<evidence type="ECO:0000256" key="2">
    <source>
        <dbReference type="ARBA" id="ARBA00009191"/>
    </source>
</evidence>
<dbReference type="PANTHER" id="PTHR10426:SF68">
    <property type="entry name" value="OS07G0614000 PROTEIN"/>
    <property type="match status" value="1"/>
</dbReference>
<reference evidence="7" key="2">
    <citation type="submission" date="2019-07" db="EMBL/GenBank/DDBJ databases">
        <authorList>
            <person name="Yang Y."/>
            <person name="Bocs S."/>
            <person name="Baudouin L."/>
        </authorList>
    </citation>
    <scope>NUCLEOTIDE SEQUENCE</scope>
    <source>
        <tissue evidence="7">Spear leaf of Hainan Tall coconut</tissue>
    </source>
</reference>
<keyword evidence="4" id="KW-0325">Glycoprotein</keyword>
<dbReference type="AlphaFoldDB" id="A0A8K0NBS1"/>
<accession>A0A8K0NBS1</accession>
<name>A0A8K0NBS1_COCNU</name>
<reference evidence="7" key="1">
    <citation type="journal article" date="2017" name="Gigascience">
        <title>The genome draft of coconut (Cocos nucifera).</title>
        <authorList>
            <person name="Xiao Y."/>
            <person name="Xu P."/>
            <person name="Fan H."/>
            <person name="Baudouin L."/>
            <person name="Xia W."/>
            <person name="Bocs S."/>
            <person name="Xu J."/>
            <person name="Li Q."/>
            <person name="Guo A."/>
            <person name="Zhou L."/>
            <person name="Li J."/>
            <person name="Wu Y."/>
            <person name="Ma Z."/>
            <person name="Armero A."/>
            <person name="Issali A.E."/>
            <person name="Liu N."/>
            <person name="Peng M."/>
            <person name="Yang Y."/>
        </authorList>
    </citation>
    <scope>NUCLEOTIDE SEQUENCE</scope>
    <source>
        <tissue evidence="7">Spear leaf of Hainan Tall coconut</tissue>
    </source>
</reference>
<sequence length="353" mass="38367">MTPRRVSVAGAVLASLLALVLHVAFNCPISPLPLSLPSSRITPNNLLQRVDKLGEGRLEGPEAVCVDGEGTLYTATRDGWIKRMRPSGSWEDWKLLGGSALLGMTVSMTGDLLVCDADKGLLKVGEDGVITLASEVDGTPISFADDVVEASDGSVYFSDASSKFGLHDWVLDFLEARPHGRLLRYDPLTNKTSVVLSNLGFANGVTLSQDQDFLVVCETWKFRCLKHWLKGEQEGKTEVFIDNLPGGPDNINLAPGGSFWIALLQLRSNWLDLIQRSSMAKRVLATFPKLVKIIEPMKSRATVVNVASNGKITQVLDDSNGTVMSFVTSAMEFEGHLYLGSLQTNFIGKLSLK</sequence>
<dbReference type="EMBL" id="CM017884">
    <property type="protein sequence ID" value="KAG1366375.1"/>
    <property type="molecule type" value="Genomic_DNA"/>
</dbReference>
<dbReference type="GO" id="GO:0005773">
    <property type="term" value="C:vacuole"/>
    <property type="evidence" value="ECO:0007669"/>
    <property type="project" value="UniProtKB-SubCell"/>
</dbReference>
<evidence type="ECO:0000256" key="4">
    <source>
        <dbReference type="ARBA" id="ARBA00023180"/>
    </source>
</evidence>
<dbReference type="PANTHER" id="PTHR10426">
    <property type="entry name" value="STRICTOSIDINE SYNTHASE-RELATED"/>
    <property type="match status" value="1"/>
</dbReference>
<evidence type="ECO:0000256" key="1">
    <source>
        <dbReference type="ARBA" id="ARBA00004116"/>
    </source>
</evidence>
<keyword evidence="5" id="KW-0732">Signal</keyword>
<feature type="domain" description="Strictosidine synthase conserved region" evidence="6">
    <location>
        <begin position="148"/>
        <end position="232"/>
    </location>
</feature>